<accession>A0A1Y1VIM8</accession>
<feature type="region of interest" description="Disordered" evidence="1">
    <location>
        <begin position="1191"/>
        <end position="1259"/>
    </location>
</feature>
<feature type="compositionally biased region" description="Polar residues" evidence="1">
    <location>
        <begin position="1246"/>
        <end position="1259"/>
    </location>
</feature>
<gene>
    <name evidence="2" type="ORF">BCR36DRAFT_409564</name>
</gene>
<feature type="compositionally biased region" description="Basic and acidic residues" evidence="1">
    <location>
        <begin position="1108"/>
        <end position="1118"/>
    </location>
</feature>
<comment type="caution">
    <text evidence="2">The sequence shown here is derived from an EMBL/GenBank/DDBJ whole genome shotgun (WGS) entry which is preliminary data.</text>
</comment>
<dbReference type="AlphaFoldDB" id="A0A1Y1VIM8"/>
<feature type="compositionally biased region" description="Basic and acidic residues" evidence="1">
    <location>
        <begin position="1201"/>
        <end position="1219"/>
    </location>
</feature>
<feature type="compositionally biased region" description="Low complexity" evidence="1">
    <location>
        <begin position="246"/>
        <end position="266"/>
    </location>
</feature>
<keyword evidence="3" id="KW-1185">Reference proteome</keyword>
<feature type="region of interest" description="Disordered" evidence="1">
    <location>
        <begin position="246"/>
        <end position="290"/>
    </location>
</feature>
<dbReference type="OrthoDB" id="10618669at2759"/>
<reference evidence="2 3" key="1">
    <citation type="submission" date="2016-08" db="EMBL/GenBank/DDBJ databases">
        <title>Genomes of anaerobic fungi encode conserved fungal cellulosomes for biomass hydrolysis.</title>
        <authorList>
            <consortium name="DOE Joint Genome Institute"/>
            <person name="Haitjema C.H."/>
            <person name="Gilmore S.P."/>
            <person name="Henske J.K."/>
            <person name="Solomon K.V."/>
            <person name="De Groot R."/>
            <person name="Kuo A."/>
            <person name="Mondo S.J."/>
            <person name="Salamov A.A."/>
            <person name="Labutti K."/>
            <person name="Zhao Z."/>
            <person name="Chiniquy J."/>
            <person name="Barry K."/>
            <person name="Brewer H.M."/>
            <person name="Purvine S.O."/>
            <person name="Wright A.T."/>
            <person name="Boxma B."/>
            <person name="Van Alen T."/>
            <person name="Hackstein J.H."/>
            <person name="Baker S.E."/>
            <person name="Grigoriev I.V."/>
            <person name="O'Malley M.A."/>
        </authorList>
    </citation>
    <scope>NUCLEOTIDE SEQUENCE [LARGE SCALE GENOMIC DNA]</scope>
    <source>
        <strain evidence="3">finn</strain>
    </source>
</reference>
<evidence type="ECO:0000313" key="2">
    <source>
        <dbReference type="EMBL" id="ORX57254.1"/>
    </source>
</evidence>
<sequence length="1274" mass="146514">MFRRLSLFSKNLFKDNGIDRKSISESKRKDIFSKSDSAELSSTSTNVILSDKTKIESFIKNEKIKTLDWKTNNPNIKGKSSDYLMLNRERKNEDGKSVPRINDNGARKLYAIKKNNNSKLIKKDTKRKLIVEKKSNFVKKEDKPCKSSYGSHIEKIEKNGSGIKNAFNNFINRRKTIFFENFSSLKEFQESLSNESSNNQIIMTTTTTNNNDNNNNNNSNDINNNTDNYDDTNDTSGIITTTTTTTITTNNSNDISSNNTKNNNKNSKGDSNRSSNLSSKQSGFSSSIENLDINDSSKKLDKKSLENINEVSEKNINSNISSFLKPPSIFGKSNFNSKTVKNNNSSDRINKLSSEDTKQVNSNDKILVDNANKTKTPMEPNSSNLPTTPKSKQTLQDILESSPGSNEIERLKMIFMNCTQKLQNSEDISNDISAFYSELSKLENVLDSPSRKKSKDDTLNKPIRRSSKVYQKPVAPPPPPPPPPPMFNISTIKASGLQDVLAYNKNTLKMKKKKIVNKDLVPNSNFMDQLIEEFKSKTNKKNSVRINTNVKRNGSGVFQYPNNESPVFKPFLRHVRRQNSDNSIKKYKSSKIDFRKNLKTASRDPEFQRNLINELESSIKRKSSIDSSNRRYTMSYIPSYKTSTIPVSTATKSHHDMSKSKIPVYTRRKSFISDSIEKIKHQSLNNKEQIHQTKNIEIDGIENQKTTYKDNGDNVEEEMSLDEINENGDNDEEMPNIEKYSEDEEEKDNIQNEEKYTITSSSKQILESIKDRPKISSDMINQKLNNLNKTDKKALNKKTLLDIDSINFDSKSNIEIDTTSLFSNSTHSRVCRIKQSFEQNSLSRILNNNFKRKDSLTFIKEKKQAIHNRRRLSSPRKLSFNLYNGYNYNYIKKQPYRRYSDSFDLKKLPKLSYHIKHSNLLHHPKIKNKTNNADDSEMVTTRLSLSPSSSTKLSKTNNLSTIQSQSIQAKSEFSVGSPTTLRASPEPEYLQKQVDFNEDSILEEDESIFESAENSTLEESKSIIESNEEFIINENIIGNEINGKVIDHNNNMEIEVEENIKNKGENTEREEINKDKHLFNYENIIANNMKDVIYPEIENEKDIEENENSEKESFKSSDKSILSKVKKEPNYNKKKTIKTEKEEEEEKTLNNKDDFQNSLINISIKKNQAYGSHEPYEDCTSALDYIKQEYDDDDDDEYDDDATKIKQEQDNDEENIKQEYDDDKDDITKIKQEYDSAEESHVKTEYNFSQSDHSNNNYSNDVVKTENIYLNKLL</sequence>
<feature type="region of interest" description="Disordered" evidence="1">
    <location>
        <begin position="341"/>
        <end position="396"/>
    </location>
</feature>
<feature type="region of interest" description="Disordered" evidence="1">
    <location>
        <begin position="1101"/>
        <end position="1121"/>
    </location>
</feature>
<protein>
    <submittedName>
        <fullName evidence="2">Uncharacterized protein</fullName>
    </submittedName>
</protein>
<reference evidence="2 3" key="2">
    <citation type="submission" date="2016-08" db="EMBL/GenBank/DDBJ databases">
        <title>Pervasive Adenine N6-methylation of Active Genes in Fungi.</title>
        <authorList>
            <consortium name="DOE Joint Genome Institute"/>
            <person name="Mondo S.J."/>
            <person name="Dannebaum R.O."/>
            <person name="Kuo R.C."/>
            <person name="Labutti K."/>
            <person name="Haridas S."/>
            <person name="Kuo A."/>
            <person name="Salamov A."/>
            <person name="Ahrendt S.R."/>
            <person name="Lipzen A."/>
            <person name="Sullivan W."/>
            <person name="Andreopoulos W.B."/>
            <person name="Clum A."/>
            <person name="Lindquist E."/>
            <person name="Daum C."/>
            <person name="Ramamoorthy G.K."/>
            <person name="Gryganskyi A."/>
            <person name="Culley D."/>
            <person name="Magnuson J.K."/>
            <person name="James T.Y."/>
            <person name="O'Malley M.A."/>
            <person name="Stajich J.E."/>
            <person name="Spatafora J.W."/>
            <person name="Visel A."/>
            <person name="Grigoriev I.V."/>
        </authorList>
    </citation>
    <scope>NUCLEOTIDE SEQUENCE [LARGE SCALE GENOMIC DNA]</scope>
    <source>
        <strain evidence="3">finn</strain>
    </source>
</reference>
<evidence type="ECO:0000256" key="1">
    <source>
        <dbReference type="SAM" id="MobiDB-lite"/>
    </source>
</evidence>
<feature type="region of interest" description="Disordered" evidence="1">
    <location>
        <begin position="204"/>
        <end position="233"/>
    </location>
</feature>
<feature type="compositionally biased region" description="Low complexity" evidence="1">
    <location>
        <begin position="272"/>
        <end position="283"/>
    </location>
</feature>
<organism evidence="2 3">
    <name type="scientific">Piromyces finnis</name>
    <dbReference type="NCBI Taxonomy" id="1754191"/>
    <lineage>
        <taxon>Eukaryota</taxon>
        <taxon>Fungi</taxon>
        <taxon>Fungi incertae sedis</taxon>
        <taxon>Chytridiomycota</taxon>
        <taxon>Chytridiomycota incertae sedis</taxon>
        <taxon>Neocallimastigomycetes</taxon>
        <taxon>Neocallimastigales</taxon>
        <taxon>Neocallimastigaceae</taxon>
        <taxon>Piromyces</taxon>
    </lineage>
</organism>
<feature type="compositionally biased region" description="Polar residues" evidence="1">
    <location>
        <begin position="371"/>
        <end position="396"/>
    </location>
</feature>
<feature type="compositionally biased region" description="Pro residues" evidence="1">
    <location>
        <begin position="474"/>
        <end position="485"/>
    </location>
</feature>
<feature type="compositionally biased region" description="Basic and acidic residues" evidence="1">
    <location>
        <begin position="348"/>
        <end position="358"/>
    </location>
</feature>
<feature type="region of interest" description="Disordered" evidence="1">
    <location>
        <begin position="446"/>
        <end position="485"/>
    </location>
</feature>
<dbReference type="SUPFAM" id="SSF101447">
    <property type="entry name" value="Formin homology 2 domain (FH2 domain)"/>
    <property type="match status" value="1"/>
</dbReference>
<feature type="compositionally biased region" description="Low complexity" evidence="1">
    <location>
        <begin position="940"/>
        <end position="961"/>
    </location>
</feature>
<feature type="compositionally biased region" description="Basic and acidic residues" evidence="1">
    <location>
        <begin position="1226"/>
        <end position="1244"/>
    </location>
</feature>
<dbReference type="EMBL" id="MCFH01000006">
    <property type="protein sequence ID" value="ORX57254.1"/>
    <property type="molecule type" value="Genomic_DNA"/>
</dbReference>
<feature type="region of interest" description="Disordered" evidence="1">
    <location>
        <begin position="924"/>
        <end position="989"/>
    </location>
</feature>
<name>A0A1Y1VIM8_9FUNG</name>
<feature type="compositionally biased region" description="Polar residues" evidence="1">
    <location>
        <begin position="962"/>
        <end position="982"/>
    </location>
</feature>
<proteinExistence type="predicted"/>
<dbReference type="STRING" id="1754191.A0A1Y1VIM8"/>
<feature type="compositionally biased region" description="Acidic residues" evidence="1">
    <location>
        <begin position="1191"/>
        <end position="1200"/>
    </location>
</feature>
<feature type="compositionally biased region" description="Low complexity" evidence="1">
    <location>
        <begin position="204"/>
        <end position="227"/>
    </location>
</feature>
<dbReference type="Proteomes" id="UP000193719">
    <property type="component" value="Unassembled WGS sequence"/>
</dbReference>
<evidence type="ECO:0000313" key="3">
    <source>
        <dbReference type="Proteomes" id="UP000193719"/>
    </source>
</evidence>